<name>A0AA89B0K7_9ASTE</name>
<organism evidence="1 2">
    <name type="scientific">Escallonia herrerae</name>
    <dbReference type="NCBI Taxonomy" id="1293975"/>
    <lineage>
        <taxon>Eukaryota</taxon>
        <taxon>Viridiplantae</taxon>
        <taxon>Streptophyta</taxon>
        <taxon>Embryophyta</taxon>
        <taxon>Tracheophyta</taxon>
        <taxon>Spermatophyta</taxon>
        <taxon>Magnoliopsida</taxon>
        <taxon>eudicotyledons</taxon>
        <taxon>Gunneridae</taxon>
        <taxon>Pentapetalae</taxon>
        <taxon>asterids</taxon>
        <taxon>campanulids</taxon>
        <taxon>Escalloniales</taxon>
        <taxon>Escalloniaceae</taxon>
        <taxon>Escallonia</taxon>
    </lineage>
</organism>
<dbReference type="EMBL" id="JAVXUP010000805">
    <property type="protein sequence ID" value="KAK3020612.1"/>
    <property type="molecule type" value="Genomic_DNA"/>
</dbReference>
<reference evidence="1" key="1">
    <citation type="submission" date="2022-12" db="EMBL/GenBank/DDBJ databases">
        <title>Draft genome assemblies for two species of Escallonia (Escalloniales).</title>
        <authorList>
            <person name="Chanderbali A."/>
            <person name="Dervinis C."/>
            <person name="Anghel I."/>
            <person name="Soltis D."/>
            <person name="Soltis P."/>
            <person name="Zapata F."/>
        </authorList>
    </citation>
    <scope>NUCLEOTIDE SEQUENCE</scope>
    <source>
        <strain evidence="1">UCBG64.0493</strain>
        <tissue evidence="1">Leaf</tissue>
    </source>
</reference>
<proteinExistence type="predicted"/>
<keyword evidence="2" id="KW-1185">Reference proteome</keyword>
<protein>
    <submittedName>
        <fullName evidence="1">Uncharacterized protein</fullName>
    </submittedName>
</protein>
<dbReference type="AlphaFoldDB" id="A0AA89B0K7"/>
<comment type="caution">
    <text evidence="1">The sequence shown here is derived from an EMBL/GenBank/DDBJ whole genome shotgun (WGS) entry which is preliminary data.</text>
</comment>
<gene>
    <name evidence="1" type="ORF">RJ639_047833</name>
</gene>
<accession>A0AA89B0K7</accession>
<evidence type="ECO:0000313" key="2">
    <source>
        <dbReference type="Proteomes" id="UP001188597"/>
    </source>
</evidence>
<dbReference type="Proteomes" id="UP001188597">
    <property type="component" value="Unassembled WGS sequence"/>
</dbReference>
<sequence length="65" mass="7123">MVYFSVYEVCKEAVLRQEVEHFKGGSGDGDTIDLVVFGDGSTPVGQGMKPIAINFFDFTEKLAMT</sequence>
<evidence type="ECO:0000313" key="1">
    <source>
        <dbReference type="EMBL" id="KAK3020612.1"/>
    </source>
</evidence>